<accession>E8X6C5</accession>
<dbReference type="PANTHER" id="PTHR30069:SF29">
    <property type="entry name" value="HEMOGLOBIN AND HEMOGLOBIN-HAPTOGLOBIN-BINDING PROTEIN 1-RELATED"/>
    <property type="match status" value="1"/>
</dbReference>
<dbReference type="InterPro" id="IPR039426">
    <property type="entry name" value="TonB-dep_rcpt-like"/>
</dbReference>
<dbReference type="Gene3D" id="2.60.40.1120">
    <property type="entry name" value="Carboxypeptidase-like, regulatory domain"/>
    <property type="match status" value="1"/>
</dbReference>
<dbReference type="OrthoDB" id="97893at2"/>
<keyword evidence="11" id="KW-1185">Reference proteome</keyword>
<protein>
    <submittedName>
        <fullName evidence="10">TonB-dependent receptor plug</fullName>
    </submittedName>
</protein>
<evidence type="ECO:0000256" key="4">
    <source>
        <dbReference type="ARBA" id="ARBA00022692"/>
    </source>
</evidence>
<dbReference type="GO" id="GO:0044718">
    <property type="term" value="P:siderophore transmembrane transport"/>
    <property type="evidence" value="ECO:0007669"/>
    <property type="project" value="TreeGrafter"/>
</dbReference>
<dbReference type="Gene3D" id="2.170.130.10">
    <property type="entry name" value="TonB-dependent receptor, plug domain"/>
    <property type="match status" value="1"/>
</dbReference>
<dbReference type="SUPFAM" id="SSF49464">
    <property type="entry name" value="Carboxypeptidase regulatory domain-like"/>
    <property type="match status" value="1"/>
</dbReference>
<dbReference type="InterPro" id="IPR036942">
    <property type="entry name" value="Beta-barrel_TonB_sf"/>
</dbReference>
<comment type="subcellular location">
    <subcellularLocation>
        <location evidence="1">Cell outer membrane</location>
        <topology evidence="1">Multi-pass membrane protein</topology>
    </subcellularLocation>
</comment>
<evidence type="ECO:0000259" key="9">
    <source>
        <dbReference type="Pfam" id="PF25183"/>
    </source>
</evidence>
<dbReference type="AlphaFoldDB" id="E8X6C5"/>
<dbReference type="Pfam" id="PF07715">
    <property type="entry name" value="Plug"/>
    <property type="match status" value="1"/>
</dbReference>
<evidence type="ECO:0000313" key="11">
    <source>
        <dbReference type="Proteomes" id="UP000000343"/>
    </source>
</evidence>
<dbReference type="Pfam" id="PF25183">
    <property type="entry name" value="OMP_b-brl_4"/>
    <property type="match status" value="1"/>
</dbReference>
<dbReference type="Proteomes" id="UP000000343">
    <property type="component" value="Plasmid pACIX901"/>
</dbReference>
<dbReference type="KEGG" id="acm:AciX9_4233"/>
<keyword evidence="4" id="KW-0812">Transmembrane</keyword>
<keyword evidence="5" id="KW-0732">Signal</keyword>
<dbReference type="SUPFAM" id="SSF56935">
    <property type="entry name" value="Porins"/>
    <property type="match status" value="1"/>
</dbReference>
<evidence type="ECO:0000256" key="7">
    <source>
        <dbReference type="ARBA" id="ARBA00023237"/>
    </source>
</evidence>
<dbReference type="InterPro" id="IPR008969">
    <property type="entry name" value="CarboxyPept-like_regulatory"/>
</dbReference>
<dbReference type="HOGENOM" id="CLU_006298_0_0_0"/>
<evidence type="ECO:0000256" key="2">
    <source>
        <dbReference type="ARBA" id="ARBA00022448"/>
    </source>
</evidence>
<gene>
    <name evidence="10" type="ordered locus">AciX9_4233</name>
</gene>
<dbReference type="Pfam" id="PF13620">
    <property type="entry name" value="CarboxypepD_reg"/>
    <property type="match status" value="1"/>
</dbReference>
<evidence type="ECO:0000259" key="8">
    <source>
        <dbReference type="Pfam" id="PF07715"/>
    </source>
</evidence>
<keyword evidence="7" id="KW-0998">Cell outer membrane</keyword>
<name>E8X6C5_GRATM</name>
<dbReference type="RefSeq" id="WP_013572921.1">
    <property type="nucleotide sequence ID" value="NC_015057.1"/>
</dbReference>
<evidence type="ECO:0000256" key="6">
    <source>
        <dbReference type="ARBA" id="ARBA00023136"/>
    </source>
</evidence>
<dbReference type="GO" id="GO:0015344">
    <property type="term" value="F:siderophore uptake transmembrane transporter activity"/>
    <property type="evidence" value="ECO:0007669"/>
    <property type="project" value="TreeGrafter"/>
</dbReference>
<reference evidence="11" key="1">
    <citation type="submission" date="2011-01" db="EMBL/GenBank/DDBJ databases">
        <title>Complete sequence of plasmid1 of Acidobacterium sp. MP5ACTX9.</title>
        <authorList>
            <consortium name="US DOE Joint Genome Institute"/>
            <person name="Lucas S."/>
            <person name="Copeland A."/>
            <person name="Lapidus A."/>
            <person name="Cheng J.-F."/>
            <person name="Goodwin L."/>
            <person name="Pitluck S."/>
            <person name="Teshima H."/>
            <person name="Detter J.C."/>
            <person name="Han C."/>
            <person name="Tapia R."/>
            <person name="Land M."/>
            <person name="Hauser L."/>
            <person name="Kyrpides N."/>
            <person name="Ivanova N."/>
            <person name="Ovchinnikova G."/>
            <person name="Pagani I."/>
            <person name="Rawat S.R."/>
            <person name="Mannisto M."/>
            <person name="Haggblom M.M."/>
            <person name="Woyke T."/>
        </authorList>
    </citation>
    <scope>NUCLEOTIDE SEQUENCE [LARGE SCALE GENOMIC DNA]</scope>
    <source>
        <strain evidence="11">MP5ACTX9</strain>
        <plasmid evidence="11">Plasmid pACIX901</plasmid>
    </source>
</reference>
<dbReference type="Gene3D" id="2.40.170.20">
    <property type="entry name" value="TonB-dependent receptor, beta-barrel domain"/>
    <property type="match status" value="1"/>
</dbReference>
<sequence>MKQIVSNVRQHRFGSVKLQAAGLTLGLGSLLSTPILLAGSATALAQNTNATIRGQVLDPAGALVPNATVVIVEKNTGVTAFRGPTDSAGVFVAPQVIPGTYTITVTATGLKAAVIDNLIASVAQVANVDVNMQIGATSEVVTVQAKGEQLATSTSDISTAISPEDVQNIPVVGRTVEYLFALVPGVTHGGSGDTPSTSAISFNGSRSLNSEILLNGVSMIVASTGAPVALPSPDGIDQVRIFTSNAPAEYGRTSGGVVTANSISGTNVYHGNAYFLIQNEALNANSYFNKLTLVNGAVIPRARDRFFQAGGSLGGPVWIPHLYDGHNKTFFFVNYDRTISNAPTLLSLTVPTAAQRTGDLSNALATTDALGRARTAQRIFQPTGVNSPAFTNNQISPIDPAAARILALLPLPNTPGTYDATNNRYTGNWTSQQAPVNDTLRLVARLNQQMTTADRISLNLYRYNSSAPNPVYYNNPLLNSTFDCTCSNAWLPSIDYTRVWSPSLVMDLNLGYFRNVVIRNPPGAGLNAKQQTGIASLPLDQMPELTSPGFSNIGSDTNTDQLNTTNTFTPFGSVTKTVGPHTLKFGASLRKNQFNSFNPSGNPEGTLAFSGTLTNHGTTGNANTGLADFLLGKITTGNYQLPMPETGRRNYSLGVFAQDDWRATPRLTINAGLRYEYESPMTVSKNIYTRFDPNSGQLLAAGLNASNSLNINTPKIDISPRFGLAFSVDDKTVIRAAFGTFYGTVFQNLGGQVAFPGYDVVDSYNSLGTAVGQPFSLSQGFPLNATRDLKNPFAALVGASASNPFTISGVSFNQLNHLSLVQQWNLGVQRRLPLSLILEVNYVGNHALHLPYVIPVNIVPFGLSDAVTQTNTTTATQNAKPFPTLGSFTVTNDVGNSNYNGLQVTLRRQFNTQLAILSNYTFAKSLDDGSSIFANGVPNGTANPQYIADPALRRQDYAVSNFDTKHTLNIAVVYTTPGPKWLHNIVISPIFYGHTGLPLNITQTNEVPNASQQRPNGDSSRLKLAHTTLNGSALQYLDNPSIDKTAFPLTPTGPIYSTINGVRTRIVETGLGNVPRDSIRAPGEVEFDASVSRSFTVYKAVKFQFRVDAFNVLNHTNLSPPSTSLTVTAVGTAASFVNSSTFGEITAARPTRRLQALARFTF</sequence>
<evidence type="ECO:0000256" key="3">
    <source>
        <dbReference type="ARBA" id="ARBA00022452"/>
    </source>
</evidence>
<evidence type="ECO:0000313" key="10">
    <source>
        <dbReference type="EMBL" id="ADW71009.1"/>
    </source>
</evidence>
<dbReference type="InterPro" id="IPR037066">
    <property type="entry name" value="Plug_dom_sf"/>
</dbReference>
<dbReference type="EMBL" id="CP002481">
    <property type="protein sequence ID" value="ADW71009.1"/>
    <property type="molecule type" value="Genomic_DNA"/>
</dbReference>
<dbReference type="InterPro" id="IPR012910">
    <property type="entry name" value="Plug_dom"/>
</dbReference>
<geneLocation type="plasmid" evidence="10 11">
    <name>pACIX901</name>
</geneLocation>
<organism evidence="11">
    <name type="scientific">Granulicella tundricola (strain ATCC BAA-1859 / DSM 23138 / MP5ACTX9)</name>
    <dbReference type="NCBI Taxonomy" id="1198114"/>
    <lineage>
        <taxon>Bacteria</taxon>
        <taxon>Pseudomonadati</taxon>
        <taxon>Acidobacteriota</taxon>
        <taxon>Terriglobia</taxon>
        <taxon>Terriglobales</taxon>
        <taxon>Acidobacteriaceae</taxon>
        <taxon>Granulicella</taxon>
    </lineage>
</organism>
<feature type="domain" description="TonB-dependent transporter Oar-like beta-barrel" evidence="9">
    <location>
        <begin position="264"/>
        <end position="1155"/>
    </location>
</feature>
<keyword evidence="6" id="KW-0472">Membrane</keyword>
<feature type="domain" description="TonB-dependent receptor plug" evidence="8">
    <location>
        <begin position="155"/>
        <end position="257"/>
    </location>
</feature>
<dbReference type="InterPro" id="IPR057601">
    <property type="entry name" value="Oar-like_b-barrel"/>
</dbReference>
<evidence type="ECO:0000256" key="1">
    <source>
        <dbReference type="ARBA" id="ARBA00004571"/>
    </source>
</evidence>
<keyword evidence="10" id="KW-0675">Receptor</keyword>
<keyword evidence="10" id="KW-0614">Plasmid</keyword>
<evidence type="ECO:0000256" key="5">
    <source>
        <dbReference type="ARBA" id="ARBA00022729"/>
    </source>
</evidence>
<dbReference type="GO" id="GO:0009279">
    <property type="term" value="C:cell outer membrane"/>
    <property type="evidence" value="ECO:0007669"/>
    <property type="project" value="UniProtKB-SubCell"/>
</dbReference>
<proteinExistence type="predicted"/>
<dbReference type="PANTHER" id="PTHR30069">
    <property type="entry name" value="TONB-DEPENDENT OUTER MEMBRANE RECEPTOR"/>
    <property type="match status" value="1"/>
</dbReference>
<keyword evidence="3" id="KW-1134">Transmembrane beta strand</keyword>
<keyword evidence="2" id="KW-0813">Transport</keyword>